<dbReference type="SUPFAM" id="SSF88713">
    <property type="entry name" value="Glycoside hydrolase/deacetylase"/>
    <property type="match status" value="1"/>
</dbReference>
<reference evidence="2 3" key="1">
    <citation type="submission" date="2023-01" db="EMBL/GenBank/DDBJ databases">
        <title>Complete genome sequence of Muricauda aquimarina strain IFOP_LL357.</title>
        <authorList>
            <person name="Gajardo G."/>
            <person name="Ueki S."/>
            <person name="Maruyama F."/>
        </authorList>
    </citation>
    <scope>NUCLEOTIDE SEQUENCE [LARGE SCALE GENOMIC DNA]</scope>
    <source>
        <strain evidence="2 3">IFOP_LL357</strain>
    </source>
</reference>
<feature type="domain" description="NodB homology" evidence="1">
    <location>
        <begin position="37"/>
        <end position="185"/>
    </location>
</feature>
<dbReference type="EMBL" id="AP027268">
    <property type="protein sequence ID" value="BDW93811.1"/>
    <property type="molecule type" value="Genomic_DNA"/>
</dbReference>
<dbReference type="GO" id="GO:0016810">
    <property type="term" value="F:hydrolase activity, acting on carbon-nitrogen (but not peptide) bonds"/>
    <property type="evidence" value="ECO:0007669"/>
    <property type="project" value="InterPro"/>
</dbReference>
<evidence type="ECO:0000313" key="3">
    <source>
        <dbReference type="Proteomes" id="UP001330184"/>
    </source>
</evidence>
<dbReference type="Pfam" id="PF01522">
    <property type="entry name" value="Polysacc_deac_1"/>
    <property type="match status" value="1"/>
</dbReference>
<dbReference type="Proteomes" id="UP001330184">
    <property type="component" value="Chromosome"/>
</dbReference>
<dbReference type="Gene3D" id="3.20.20.370">
    <property type="entry name" value="Glycoside hydrolase/deacetylase"/>
    <property type="match status" value="1"/>
</dbReference>
<accession>A0AA48I143</accession>
<keyword evidence="3" id="KW-1185">Reference proteome</keyword>
<dbReference type="RefSeq" id="WP_338194670.1">
    <property type="nucleotide sequence ID" value="NZ_AP027268.1"/>
</dbReference>
<organism evidence="2 3">
    <name type="scientific">Flagellimonas marinaquae</name>
    <dbReference type="NCBI Taxonomy" id="254955"/>
    <lineage>
        <taxon>Bacteria</taxon>
        <taxon>Pseudomonadati</taxon>
        <taxon>Bacteroidota</taxon>
        <taxon>Flavobacteriia</taxon>
        <taxon>Flavobacteriales</taxon>
        <taxon>Flavobacteriaceae</taxon>
        <taxon>Flagellimonas</taxon>
    </lineage>
</organism>
<evidence type="ECO:0000313" key="2">
    <source>
        <dbReference type="EMBL" id="BDW93811.1"/>
    </source>
</evidence>
<gene>
    <name evidence="2" type="ORF">MACH07_26430</name>
</gene>
<evidence type="ECO:0000259" key="1">
    <source>
        <dbReference type="Pfam" id="PF01522"/>
    </source>
</evidence>
<dbReference type="GO" id="GO:0005975">
    <property type="term" value="P:carbohydrate metabolic process"/>
    <property type="evidence" value="ECO:0007669"/>
    <property type="project" value="InterPro"/>
</dbReference>
<dbReference type="InterPro" id="IPR002509">
    <property type="entry name" value="NODB_dom"/>
</dbReference>
<name>A0AA48I143_9FLAO</name>
<protein>
    <recommendedName>
        <fullName evidence="1">NodB homology domain-containing protein</fullName>
    </recommendedName>
</protein>
<dbReference type="AlphaFoldDB" id="A0AA48I143"/>
<dbReference type="CDD" id="cd10929">
    <property type="entry name" value="CE4_u5"/>
    <property type="match status" value="1"/>
</dbReference>
<dbReference type="InterPro" id="IPR011330">
    <property type="entry name" value="Glyco_hydro/deAcase_b/a-brl"/>
</dbReference>
<proteinExistence type="predicted"/>
<sequence length="333" mass="38526">MDKKNGALVISLDFELLWGVRDKRTITSYGNDIIAVKKVVPNLLDLFSQYNIKTTFSTVGFLFAHSKEELLNYIPSLKPGYKNKNLSPYNGHFDIVGDNAKSDPYHFAPELISEIAKDPNQTIGTHTFSHYYCLEPGQTSKEFKEDLKAAIKISQQNNINVKSIVFPRNQCNTEYLEICKDLGITSYRGNEKSWAFQGNGNKSSLPNVYARRLFRGLDAYLNIFGHHCYTWDELLEKKPIYNIPSSRLLRSYSDKLGFLEFLKIRRIKKSMSYAAKHNKIFHLWWHPHNFGSNMDKNLKNLEKILNHYQKLNKKFGLDSHSMESLVEKLEKNG</sequence>